<feature type="domain" description="C-type lectin" evidence="3">
    <location>
        <begin position="881"/>
        <end position="968"/>
    </location>
</feature>
<dbReference type="SUPFAM" id="SSF56436">
    <property type="entry name" value="C-type lectin-like"/>
    <property type="match status" value="9"/>
</dbReference>
<dbReference type="InterPro" id="IPR001304">
    <property type="entry name" value="C-type_lectin-like"/>
</dbReference>
<feature type="domain" description="C-type lectin" evidence="3">
    <location>
        <begin position="260"/>
        <end position="379"/>
    </location>
</feature>
<dbReference type="Pfam" id="PF00059">
    <property type="entry name" value="Lectin_C"/>
    <property type="match status" value="8"/>
</dbReference>
<organism evidence="4 5">
    <name type="scientific">Menidia menidia</name>
    <name type="common">Atlantic silverside</name>
    <dbReference type="NCBI Taxonomy" id="238744"/>
    <lineage>
        <taxon>Eukaryota</taxon>
        <taxon>Metazoa</taxon>
        <taxon>Chordata</taxon>
        <taxon>Craniata</taxon>
        <taxon>Vertebrata</taxon>
        <taxon>Euteleostomi</taxon>
        <taxon>Actinopterygii</taxon>
        <taxon>Neopterygii</taxon>
        <taxon>Teleostei</taxon>
        <taxon>Neoteleostei</taxon>
        <taxon>Acanthomorphata</taxon>
        <taxon>Ovalentaria</taxon>
        <taxon>Atherinomorphae</taxon>
        <taxon>Atheriniformes</taxon>
        <taxon>Atherinopsidae</taxon>
        <taxon>Menidiinae</taxon>
        <taxon>Menidia</taxon>
    </lineage>
</organism>
<sequence length="1561" mass="181392">MAKSVKFSLQCWVIPESDPGPGIREISFQPADVIHVVKGGQFLKELWLRVIPESKPGPGIREISFQPAEVIHAVKGGQVVRTEEDPIAQFNPNVYSGSGGRKQESRFWITVSESNEKNYFHIPTKKTWQSAQQHCREHFTDLAMIENEAENTEAFNATPGTGSYWIGLYRNPWTWSDRSQSSFRNWHPIYKENNGGQQHCVVENTDHEWADEDCGAEWPFLCHQVLRRNTVVRMTTETDVDLSDPHIQSQVLQKPPPRQYHYVSTEMNWTEARQFCREKYTDLATFDSMEDLSRLKADFSYSQAWVGLWDDPENWKTSMGNDTNSWRWSATGETSRTGYQNWRPGRPYYAYQNKTCVVMRYDGTWVDVSCEGTRKFICYNVSENNKKTYFHIPTYKTWQSAQQHCREHFTDLATIENEAENTEVNKVKPSGYEYWIGLYRNPWTWSDRSQSSFRNWHPTYKYHYYYVHQRCVSENIYHEWIPYDCGSKFPFICHQVYNIYIFCICNFSSINTQDFPSAPAHSPPRRQYHYVSTEMNWTEARQFCREKYTDLATFDSMDDLSRLKADFSYSLAWIGLWDDPENWRTSMGNDTNSWRWSATGETSRTWYQNWGHNQPDNWDANETCAVMGSYAIWFDDTCETPREFICYNVSENYKKNFFHIPTSKTWQSAQQHCREHFTDLAMIENEAENTEADNAKPGGSFYWIGTPGLGLTGAKAPSGTGTQPAKITMSLKNIVLLKIQTMRLTLSSCSQPPPRQYHYIPREMSWTKARQFCREKYTDLATFDSMEDLSRLKADFSYSWAWIGLWDDPENWKTSMGNDTNSWRWSATGETSRTGYQNWLPSYPYYAYQNKTCVVMYYDGTWVDVSCEGTRGFICYNVSENNKKNYFLIPTSKTWQSAQQYCRENFTDLATIENEAENTEAFNATLGTGSYWIGLYRNPWTWSDGSQNSFWKWHPSFKYSKGLTLSSCSQPPPRQYHYVSTPKNWTEARQFCREKYTDLATFDSMEDLSRLKADFSYSWAWIGLWDDPENWRTSMGNDTNSWRWSATGETSRTGYQNWRPGRLYYAYQNKTCVVMYYDGTWVDVSCEGTRKFICYNVSENNKKNYFYIPTEKTWQSAQQYCREHFTDLAMIENEAENTKVNKGIPSRYWYWIGLYRNPWTWSDRSQSSFRNRQPTYYNGHQHCVSENTDHEWIPNDCGSKFPFICHQARSEQTSTASSKTEGKEKISNQMMMNLKLQTTANLEDGVVRDNLERQLRAMLANRGVTDFKLAWRKLPEKKTELRAMLANRGVTDFKLAWRKLPEKKTEVNFEPGSSLQVPLPSSRAAQSSFPLRLSGCPGSQFRNVARPPVSDQNQIRDLLRPIQASALDGSRLLTSSLVKLSGMWTSVRFLSSQFALASVQLISLSRVKWLPVEMETGGPSQSYVPLEQTDGLRREQLRLVQAPESEMTAQRSSYGLSDTTGPQLKYEASSPSGQVQDTRPARSPIQTFPLCDQAPFSLSLREELSTVIREDDANEFGHQQCCAPLDSARRRPLPRKLCKRERFCSGGRPPDPTGGVQALQD</sequence>
<feature type="domain" description="C-type lectin" evidence="3">
    <location>
        <begin position="1100"/>
        <end position="1206"/>
    </location>
</feature>
<feature type="domain" description="C-type lectin" evidence="3">
    <location>
        <begin position="757"/>
        <end position="876"/>
    </location>
</feature>
<evidence type="ECO:0000256" key="1">
    <source>
        <dbReference type="ARBA" id="ARBA00023157"/>
    </source>
</evidence>
<feature type="domain" description="C-type lectin" evidence="3">
    <location>
        <begin position="528"/>
        <end position="647"/>
    </location>
</feature>
<evidence type="ECO:0000313" key="5">
    <source>
        <dbReference type="Proteomes" id="UP000677803"/>
    </source>
</evidence>
<name>A0A8S4BX07_9TELE</name>
<dbReference type="Gene3D" id="3.10.100.10">
    <property type="entry name" value="Mannose-Binding Protein A, subunit A"/>
    <property type="match status" value="9"/>
</dbReference>
<reference evidence="4" key="1">
    <citation type="submission" date="2021-05" db="EMBL/GenBank/DDBJ databases">
        <authorList>
            <person name="Tigano A."/>
        </authorList>
    </citation>
    <scope>NUCLEOTIDE SEQUENCE</scope>
</reference>
<feature type="compositionally biased region" description="Polar residues" evidence="2">
    <location>
        <begin position="1447"/>
        <end position="1462"/>
    </location>
</feature>
<gene>
    <name evidence="4" type="ORF">MMEN_LOCUS19203</name>
</gene>
<dbReference type="EMBL" id="CAJRST010038888">
    <property type="protein sequence ID" value="CAG6013863.1"/>
    <property type="molecule type" value="Genomic_DNA"/>
</dbReference>
<dbReference type="SMART" id="SM00034">
    <property type="entry name" value="CLECT"/>
    <property type="match status" value="8"/>
</dbReference>
<accession>A0A8S4BX07</accession>
<comment type="caution">
    <text evidence="4">The sequence shown here is derived from an EMBL/GenBank/DDBJ whole genome shotgun (WGS) entry which is preliminary data.</text>
</comment>
<keyword evidence="1" id="KW-1015">Disulfide bond</keyword>
<feature type="region of interest" description="Disordered" evidence="2">
    <location>
        <begin position="1444"/>
        <end position="1481"/>
    </location>
</feature>
<dbReference type="PANTHER" id="PTHR45784">
    <property type="entry name" value="C-TYPE LECTIN DOMAIN FAMILY 20 MEMBER A-RELATED"/>
    <property type="match status" value="1"/>
</dbReference>
<protein>
    <submittedName>
        <fullName evidence="4">(Atlantic silverside) hypothetical protein</fullName>
    </submittedName>
</protein>
<feature type="region of interest" description="Disordered" evidence="2">
    <location>
        <begin position="1542"/>
        <end position="1561"/>
    </location>
</feature>
<dbReference type="PANTHER" id="PTHR45784:SF3">
    <property type="entry name" value="C-TYPE LECTIN DOMAIN FAMILY 4 MEMBER K-LIKE-RELATED"/>
    <property type="match status" value="1"/>
</dbReference>
<dbReference type="Proteomes" id="UP000677803">
    <property type="component" value="Unassembled WGS sequence"/>
</dbReference>
<feature type="domain" description="C-type lectin" evidence="3">
    <location>
        <begin position="114"/>
        <end position="223"/>
    </location>
</feature>
<evidence type="ECO:0000256" key="2">
    <source>
        <dbReference type="SAM" id="MobiDB-lite"/>
    </source>
</evidence>
<evidence type="ECO:0000259" key="3">
    <source>
        <dbReference type="PROSITE" id="PS50041"/>
    </source>
</evidence>
<dbReference type="InterPro" id="IPR016186">
    <property type="entry name" value="C-type_lectin-like/link_sf"/>
</dbReference>
<proteinExistence type="predicted"/>
<evidence type="ECO:0000313" key="4">
    <source>
        <dbReference type="EMBL" id="CAG6013863.1"/>
    </source>
</evidence>
<dbReference type="OrthoDB" id="7357196at2759"/>
<dbReference type="InterPro" id="IPR018378">
    <property type="entry name" value="C-type_lectin_CS"/>
</dbReference>
<keyword evidence="5" id="KW-1185">Reference proteome</keyword>
<dbReference type="PROSITE" id="PS50041">
    <property type="entry name" value="C_TYPE_LECTIN_2"/>
    <property type="match status" value="8"/>
</dbReference>
<dbReference type="PROSITE" id="PS00615">
    <property type="entry name" value="C_TYPE_LECTIN_1"/>
    <property type="match status" value="5"/>
</dbReference>
<dbReference type="InterPro" id="IPR016187">
    <property type="entry name" value="CTDL_fold"/>
</dbReference>
<feature type="non-terminal residue" evidence="4">
    <location>
        <position position="1"/>
    </location>
</feature>
<feature type="domain" description="C-type lectin" evidence="3">
    <location>
        <begin position="384"/>
        <end position="494"/>
    </location>
</feature>
<feature type="domain" description="C-type lectin" evidence="3">
    <location>
        <begin position="976"/>
        <end position="1095"/>
    </location>
</feature>